<dbReference type="InterPro" id="IPR015890">
    <property type="entry name" value="Chorismate_C"/>
</dbReference>
<dbReference type="SUPFAM" id="SSF56752">
    <property type="entry name" value="D-aminoacid aminotransferase-like PLP-dependent enzymes"/>
    <property type="match status" value="1"/>
</dbReference>
<protein>
    <submittedName>
        <fullName evidence="2">Aminodeoxychorismate synthase component I</fullName>
        <ecNumber evidence="2">2.6.1.85</ecNumber>
    </submittedName>
</protein>
<comment type="caution">
    <text evidence="2">The sequence shown here is derived from an EMBL/GenBank/DDBJ whole genome shotgun (WGS) entry which is preliminary data.</text>
</comment>
<dbReference type="AlphaFoldDB" id="A0A923KQ58"/>
<name>A0A923KQ58_9BURK</name>
<dbReference type="Gene3D" id="3.20.10.10">
    <property type="entry name" value="D-amino Acid Aminotransferase, subunit A, domain 2"/>
    <property type="match status" value="1"/>
</dbReference>
<keyword evidence="2" id="KW-0808">Transferase</keyword>
<dbReference type="Pfam" id="PF01063">
    <property type="entry name" value="Aminotran_4"/>
    <property type="match status" value="1"/>
</dbReference>
<dbReference type="GO" id="GO:0000162">
    <property type="term" value="P:L-tryptophan biosynthetic process"/>
    <property type="evidence" value="ECO:0007669"/>
    <property type="project" value="TreeGrafter"/>
</dbReference>
<dbReference type="InterPro" id="IPR005801">
    <property type="entry name" value="ADC_synthase"/>
</dbReference>
<evidence type="ECO:0000313" key="2">
    <source>
        <dbReference type="EMBL" id="MBC3862754.1"/>
    </source>
</evidence>
<dbReference type="Proteomes" id="UP000634011">
    <property type="component" value="Unassembled WGS sequence"/>
</dbReference>
<sequence length="623" mass="69800">MVATQLQKANQAFVLLDDALAESAQSRLYVDLQQVLLCAEKTQWPTLIEGLEQALQQGYYAVSLLSYETGAQLQNIQERETPAISKILLFKTCYQLNQDEVVAFLTHMADGEQDQHHATAGIAHIRANVNEAQFDAGIAKVQAYIAAGDTYQVNYTYRLHFDAYGSPLHLYRRLRERQPVPYGALIVLPDGEAVVSMSPELFVRHSKGQLQARPMKGTAAATGDAVQDQSIAAELAADMKNRAENLMIVDLLRNDLGRIAETGTVSVPKLFEVTRFSSVLQMTSTVNAQLRKDLTLVDILTALFPCGSITGAPKHRTMEIIREIESAPRDLYTGAIGWFDPPAKELRMQQIPGDFCLSVPIRTLQLQAPDTAHALQIRHGVMGVGAGIVYDSVASDEFAECQLKARFLTGLQASFELFETMYATHEDGCRRRYQHLQRLRHSAEYFGFKWDETEITHQLQQACDELLPQTPYRLRLSINPNGQVSVNTGVLTPFDSRPQVLMAETMTRSRNLFLQHKTSLRQQYDAAWKTAEQRGAFDMLFFNEHGCLTEGGRSNVLLQINGRWYTPPLSDGVLPGIMRGELLNDPRYRLSEKSLTRDDLQHAQQIMLCNSLRGVFSVDFVSG</sequence>
<dbReference type="PANTHER" id="PTHR11236">
    <property type="entry name" value="AMINOBENZOATE/ANTHRANILATE SYNTHASE"/>
    <property type="match status" value="1"/>
</dbReference>
<dbReference type="InterPro" id="IPR043132">
    <property type="entry name" value="BCAT-like_C"/>
</dbReference>
<dbReference type="EMBL" id="JACOFV010000010">
    <property type="protein sequence ID" value="MBC3862754.1"/>
    <property type="molecule type" value="Genomic_DNA"/>
</dbReference>
<feature type="domain" description="Chorismate-utilising enzyme C-terminal" evidence="1">
    <location>
        <begin position="131"/>
        <end position="404"/>
    </location>
</feature>
<dbReference type="Gene3D" id="3.60.120.10">
    <property type="entry name" value="Anthranilate synthase"/>
    <property type="match status" value="1"/>
</dbReference>
<keyword evidence="2" id="KW-0032">Aminotransferase</keyword>
<reference evidence="2" key="1">
    <citation type="submission" date="2020-08" db="EMBL/GenBank/DDBJ databases">
        <title>Novel species isolated from subtropical streams in China.</title>
        <authorList>
            <person name="Lu H."/>
        </authorList>
    </citation>
    <scope>NUCLEOTIDE SEQUENCE</scope>
    <source>
        <strain evidence="2">KACC 12607</strain>
    </source>
</reference>
<dbReference type="EC" id="2.6.1.85" evidence="2"/>
<dbReference type="Gene3D" id="3.30.470.10">
    <property type="match status" value="1"/>
</dbReference>
<dbReference type="InterPro" id="IPR043131">
    <property type="entry name" value="BCAT-like_N"/>
</dbReference>
<accession>A0A923KQ58</accession>
<organism evidence="2 3">
    <name type="scientific">Undibacterium jejuense</name>
    <dbReference type="NCBI Taxonomy" id="1344949"/>
    <lineage>
        <taxon>Bacteria</taxon>
        <taxon>Pseudomonadati</taxon>
        <taxon>Pseudomonadota</taxon>
        <taxon>Betaproteobacteria</taxon>
        <taxon>Burkholderiales</taxon>
        <taxon>Oxalobacteraceae</taxon>
        <taxon>Undibacterium</taxon>
    </lineage>
</organism>
<proteinExistence type="predicted"/>
<dbReference type="GO" id="GO:0009396">
    <property type="term" value="P:folic acid-containing compound biosynthetic process"/>
    <property type="evidence" value="ECO:0007669"/>
    <property type="project" value="InterPro"/>
</dbReference>
<dbReference type="GO" id="GO:0046820">
    <property type="term" value="F:4-amino-4-deoxychorismate synthase activity"/>
    <property type="evidence" value="ECO:0007669"/>
    <property type="project" value="UniProtKB-EC"/>
</dbReference>
<dbReference type="InterPro" id="IPR005802">
    <property type="entry name" value="ADC_synth_comp_1"/>
</dbReference>
<dbReference type="InterPro" id="IPR001544">
    <property type="entry name" value="Aminotrans_IV"/>
</dbReference>
<dbReference type="NCBIfam" id="TIGR00553">
    <property type="entry name" value="pabB"/>
    <property type="match status" value="1"/>
</dbReference>
<dbReference type="Pfam" id="PF00425">
    <property type="entry name" value="Chorismate_bind"/>
    <property type="match status" value="1"/>
</dbReference>
<dbReference type="PANTHER" id="PTHR11236:SF50">
    <property type="entry name" value="AMINODEOXYCHORISMATE SYNTHASE COMPONENT 1"/>
    <property type="match status" value="1"/>
</dbReference>
<keyword evidence="3" id="KW-1185">Reference proteome</keyword>
<gene>
    <name evidence="2" type="primary">pabB</name>
    <name evidence="2" type="ORF">H8K32_11630</name>
</gene>
<dbReference type="PRINTS" id="PR00095">
    <property type="entry name" value="ANTSNTHASEI"/>
</dbReference>
<evidence type="ECO:0000313" key="3">
    <source>
        <dbReference type="Proteomes" id="UP000634011"/>
    </source>
</evidence>
<dbReference type="InterPro" id="IPR019999">
    <property type="entry name" value="Anth_synth_I-like"/>
</dbReference>
<evidence type="ECO:0000259" key="1">
    <source>
        <dbReference type="Pfam" id="PF00425"/>
    </source>
</evidence>
<dbReference type="InterPro" id="IPR036038">
    <property type="entry name" value="Aminotransferase-like"/>
</dbReference>
<dbReference type="SUPFAM" id="SSF56322">
    <property type="entry name" value="ADC synthase"/>
    <property type="match status" value="1"/>
</dbReference>